<organism evidence="5 6">
    <name type="scientific">Alloprevotella tannerae</name>
    <dbReference type="NCBI Taxonomy" id="76122"/>
    <lineage>
        <taxon>Bacteria</taxon>
        <taxon>Pseudomonadati</taxon>
        <taxon>Bacteroidota</taxon>
        <taxon>Bacteroidia</taxon>
        <taxon>Bacteroidales</taxon>
        <taxon>Prevotellaceae</taxon>
        <taxon>Alloprevotella</taxon>
    </lineage>
</organism>
<feature type="repeat" description="TPR" evidence="3">
    <location>
        <begin position="230"/>
        <end position="263"/>
    </location>
</feature>
<dbReference type="EMBL" id="JABZGR010000018">
    <property type="protein sequence ID" value="MBF0970626.1"/>
    <property type="molecule type" value="Genomic_DNA"/>
</dbReference>
<accession>A0A929RXP3</accession>
<evidence type="ECO:0000256" key="3">
    <source>
        <dbReference type="PROSITE-ProRule" id="PRU00339"/>
    </source>
</evidence>
<keyword evidence="2 3" id="KW-0802">TPR repeat</keyword>
<dbReference type="InterPro" id="IPR051012">
    <property type="entry name" value="CellSynth/LPSAsmb/PSIAsmb"/>
</dbReference>
<dbReference type="RefSeq" id="WP_303764172.1">
    <property type="nucleotide sequence ID" value="NZ_JABZGR010000018.1"/>
</dbReference>
<keyword evidence="1" id="KW-0677">Repeat</keyword>
<dbReference type="SMART" id="SM00028">
    <property type="entry name" value="TPR"/>
    <property type="match status" value="5"/>
</dbReference>
<dbReference type="PANTHER" id="PTHR45586:SF1">
    <property type="entry name" value="LIPOPOLYSACCHARIDE ASSEMBLY PROTEIN B"/>
    <property type="match status" value="1"/>
</dbReference>
<gene>
    <name evidence="5" type="ORF">HXK21_06240</name>
</gene>
<protein>
    <submittedName>
        <fullName evidence="5">Tetratricopeptide repeat protein</fullName>
    </submittedName>
</protein>
<dbReference type="PANTHER" id="PTHR45586">
    <property type="entry name" value="TPR REPEAT-CONTAINING PROTEIN PA4667"/>
    <property type="match status" value="1"/>
</dbReference>
<evidence type="ECO:0000256" key="2">
    <source>
        <dbReference type="ARBA" id="ARBA00022803"/>
    </source>
</evidence>
<evidence type="ECO:0000313" key="6">
    <source>
        <dbReference type="Proteomes" id="UP000704068"/>
    </source>
</evidence>
<proteinExistence type="predicted"/>
<sequence length="301" mass="33520">MSFFKKLFGASEEPTEEKVAKDAERRFNILCDDGLRAKQMGMADFAEKCFTEALEIKRELRVVGFLAEVQLMQQNHAAALPLLQELHAEEAGNLEIGLLLANTYGETEDYESMQQICTTLADIEAKEPRLLYLSAKAAHALDKHEEALNFLDDTISERADYAQAIQLRVKVLSALGRYDEALADAERLLKETPDHEDYALLQAETLAAAGRCTEAESACQKVSELNPFNIEAHALLSRLAEQSGDLAKAITHCDDAIDLQPTNPNLYDRRAALFRKNNAPEAAERDEKKAADLRAGEHDEQ</sequence>
<dbReference type="InterPro" id="IPR011990">
    <property type="entry name" value="TPR-like_helical_dom_sf"/>
</dbReference>
<dbReference type="Proteomes" id="UP000704068">
    <property type="component" value="Unassembled WGS sequence"/>
</dbReference>
<dbReference type="SUPFAM" id="SSF48452">
    <property type="entry name" value="TPR-like"/>
    <property type="match status" value="2"/>
</dbReference>
<name>A0A929RXP3_9BACT</name>
<dbReference type="Gene3D" id="1.25.40.10">
    <property type="entry name" value="Tetratricopeptide repeat domain"/>
    <property type="match status" value="3"/>
</dbReference>
<feature type="compositionally biased region" description="Basic and acidic residues" evidence="4">
    <location>
        <begin position="282"/>
        <end position="301"/>
    </location>
</feature>
<dbReference type="AlphaFoldDB" id="A0A929RXP3"/>
<dbReference type="Pfam" id="PF14559">
    <property type="entry name" value="TPR_19"/>
    <property type="match status" value="1"/>
</dbReference>
<evidence type="ECO:0000256" key="4">
    <source>
        <dbReference type="SAM" id="MobiDB-lite"/>
    </source>
</evidence>
<dbReference type="InterPro" id="IPR019734">
    <property type="entry name" value="TPR_rpt"/>
</dbReference>
<feature type="region of interest" description="Disordered" evidence="4">
    <location>
        <begin position="276"/>
        <end position="301"/>
    </location>
</feature>
<evidence type="ECO:0000313" key="5">
    <source>
        <dbReference type="EMBL" id="MBF0970626.1"/>
    </source>
</evidence>
<reference evidence="5" key="1">
    <citation type="submission" date="2020-04" db="EMBL/GenBank/DDBJ databases">
        <title>Deep metagenomics examines the oral microbiome during advanced dental caries in children, revealing novel taxa and co-occurrences with host molecules.</title>
        <authorList>
            <person name="Baker J.L."/>
            <person name="Morton J.T."/>
            <person name="Dinis M."/>
            <person name="Alvarez R."/>
            <person name="Tran N.C."/>
            <person name="Knight R."/>
            <person name="Edlund A."/>
        </authorList>
    </citation>
    <scope>NUCLEOTIDE SEQUENCE</scope>
    <source>
        <strain evidence="5">JCVI_34_bin.1</strain>
    </source>
</reference>
<dbReference type="Pfam" id="PF12895">
    <property type="entry name" value="ANAPC3"/>
    <property type="match status" value="1"/>
</dbReference>
<evidence type="ECO:0000256" key="1">
    <source>
        <dbReference type="ARBA" id="ARBA00022737"/>
    </source>
</evidence>
<comment type="caution">
    <text evidence="5">The sequence shown here is derived from an EMBL/GenBank/DDBJ whole genome shotgun (WGS) entry which is preliminary data.</text>
</comment>
<dbReference type="PROSITE" id="PS50005">
    <property type="entry name" value="TPR"/>
    <property type="match status" value="1"/>
</dbReference>